<dbReference type="EMBL" id="BGPR01000021">
    <property type="protein sequence ID" value="GBL80366.1"/>
    <property type="molecule type" value="Genomic_DNA"/>
</dbReference>
<comment type="caution">
    <text evidence="1">The sequence shown here is derived from an EMBL/GenBank/DDBJ whole genome shotgun (WGS) entry which is preliminary data.</text>
</comment>
<name>A0A4Y2AM96_ARAVE</name>
<gene>
    <name evidence="1" type="ORF">AVEN_92275_1</name>
</gene>
<sequence>MLQEEFRSDNLENWKAGCRDSAVGFGPTGEPLLSLQLIVVGEMRCPRDLPNGFEFKAEFYEMRSVLSHVSKSSVFQEYFTGNIQC</sequence>
<proteinExistence type="predicted"/>
<keyword evidence="2" id="KW-1185">Reference proteome</keyword>
<protein>
    <submittedName>
        <fullName evidence="1">Uncharacterized protein</fullName>
    </submittedName>
</protein>
<dbReference type="AlphaFoldDB" id="A0A4Y2AM96"/>
<evidence type="ECO:0000313" key="1">
    <source>
        <dbReference type="EMBL" id="GBL80366.1"/>
    </source>
</evidence>
<accession>A0A4Y2AM96</accession>
<dbReference type="Proteomes" id="UP000499080">
    <property type="component" value="Unassembled WGS sequence"/>
</dbReference>
<organism evidence="1 2">
    <name type="scientific">Araneus ventricosus</name>
    <name type="common">Orbweaver spider</name>
    <name type="synonym">Epeira ventricosa</name>
    <dbReference type="NCBI Taxonomy" id="182803"/>
    <lineage>
        <taxon>Eukaryota</taxon>
        <taxon>Metazoa</taxon>
        <taxon>Ecdysozoa</taxon>
        <taxon>Arthropoda</taxon>
        <taxon>Chelicerata</taxon>
        <taxon>Arachnida</taxon>
        <taxon>Araneae</taxon>
        <taxon>Araneomorphae</taxon>
        <taxon>Entelegynae</taxon>
        <taxon>Araneoidea</taxon>
        <taxon>Araneidae</taxon>
        <taxon>Araneus</taxon>
    </lineage>
</organism>
<reference evidence="1 2" key="1">
    <citation type="journal article" date="2019" name="Sci. Rep.">
        <title>Orb-weaving spider Araneus ventricosus genome elucidates the spidroin gene catalogue.</title>
        <authorList>
            <person name="Kono N."/>
            <person name="Nakamura H."/>
            <person name="Ohtoshi R."/>
            <person name="Moran D.A.P."/>
            <person name="Shinohara A."/>
            <person name="Yoshida Y."/>
            <person name="Fujiwara M."/>
            <person name="Mori M."/>
            <person name="Tomita M."/>
            <person name="Arakawa K."/>
        </authorList>
    </citation>
    <scope>NUCLEOTIDE SEQUENCE [LARGE SCALE GENOMIC DNA]</scope>
</reference>
<evidence type="ECO:0000313" key="2">
    <source>
        <dbReference type="Proteomes" id="UP000499080"/>
    </source>
</evidence>